<gene>
    <name evidence="1" type="ORF">WG925_24250</name>
</gene>
<proteinExistence type="predicted"/>
<evidence type="ECO:0000313" key="2">
    <source>
        <dbReference type="Proteomes" id="UP001367513"/>
    </source>
</evidence>
<organism evidence="1 2">
    <name type="scientific">Pseudonocardia alni subsp. carboxydivorans</name>
    <dbReference type="NCBI Taxonomy" id="415010"/>
    <lineage>
        <taxon>Bacteria</taxon>
        <taxon>Bacillati</taxon>
        <taxon>Actinomycetota</taxon>
        <taxon>Actinomycetes</taxon>
        <taxon>Pseudonocardiales</taxon>
        <taxon>Pseudonocardiaceae</taxon>
        <taxon>Pseudonocardia</taxon>
    </lineage>
</organism>
<dbReference type="Proteomes" id="UP001367513">
    <property type="component" value="Unassembled WGS sequence"/>
</dbReference>
<keyword evidence="2" id="KW-1185">Reference proteome</keyword>
<sequence>MAARVLMNHRTVGHHPGSVHPWLGVTSRAELARIDMAGDLRFRTAGGGE</sequence>
<dbReference type="RefSeq" id="WP_346107295.1">
    <property type="nucleotide sequence ID" value="NZ_BAAAOD010000074.1"/>
</dbReference>
<accession>A0ABU9AKA7</accession>
<reference evidence="1 2" key="1">
    <citation type="submission" date="2024-03" db="EMBL/GenBank/DDBJ databases">
        <title>Draft genome sequence of Pseudonocardia carboxydivorans JCM 14827.</title>
        <authorList>
            <person name="Duangmal K."/>
        </authorList>
    </citation>
    <scope>NUCLEOTIDE SEQUENCE [LARGE SCALE GENOMIC DNA]</scope>
    <source>
        <strain evidence="1 2">JCM 14827</strain>
    </source>
</reference>
<comment type="caution">
    <text evidence="1">The sequence shown here is derived from an EMBL/GenBank/DDBJ whole genome shotgun (WGS) entry which is preliminary data.</text>
</comment>
<dbReference type="EMBL" id="JBBPIX010000018">
    <property type="protein sequence ID" value="MEK6466864.1"/>
    <property type="molecule type" value="Genomic_DNA"/>
</dbReference>
<name>A0ABU9AKA7_PSEA5</name>
<protein>
    <submittedName>
        <fullName evidence="1">Uncharacterized protein</fullName>
    </submittedName>
</protein>
<evidence type="ECO:0000313" key="1">
    <source>
        <dbReference type="EMBL" id="MEK6466864.1"/>
    </source>
</evidence>